<proteinExistence type="predicted"/>
<dbReference type="EMBL" id="LAZR01004654">
    <property type="protein sequence ID" value="KKN06718.1"/>
    <property type="molecule type" value="Genomic_DNA"/>
</dbReference>
<gene>
    <name evidence="1" type="ORF">LCGC14_1074450</name>
</gene>
<accession>A0A0F9QN18</accession>
<evidence type="ECO:0000313" key="1">
    <source>
        <dbReference type="EMBL" id="KKN06718.1"/>
    </source>
</evidence>
<sequence length="83" mass="10048">MKNYYFTFGQNHWNSDGVPMKNFWVRVVATDYEIARQIFVDKFTSQKMESPDKFSFQYEEKDFSSEFFPQGEYAVFEEKININ</sequence>
<reference evidence="1" key="1">
    <citation type="journal article" date="2015" name="Nature">
        <title>Complex archaea that bridge the gap between prokaryotes and eukaryotes.</title>
        <authorList>
            <person name="Spang A."/>
            <person name="Saw J.H."/>
            <person name="Jorgensen S.L."/>
            <person name="Zaremba-Niedzwiedzka K."/>
            <person name="Martijn J."/>
            <person name="Lind A.E."/>
            <person name="van Eijk R."/>
            <person name="Schleper C."/>
            <person name="Guy L."/>
            <person name="Ettema T.J."/>
        </authorList>
    </citation>
    <scope>NUCLEOTIDE SEQUENCE</scope>
</reference>
<organism evidence="1">
    <name type="scientific">marine sediment metagenome</name>
    <dbReference type="NCBI Taxonomy" id="412755"/>
    <lineage>
        <taxon>unclassified sequences</taxon>
        <taxon>metagenomes</taxon>
        <taxon>ecological metagenomes</taxon>
    </lineage>
</organism>
<comment type="caution">
    <text evidence="1">The sequence shown here is derived from an EMBL/GenBank/DDBJ whole genome shotgun (WGS) entry which is preliminary data.</text>
</comment>
<dbReference type="AlphaFoldDB" id="A0A0F9QN18"/>
<name>A0A0F9QN18_9ZZZZ</name>
<protein>
    <submittedName>
        <fullName evidence="1">Uncharacterized protein</fullName>
    </submittedName>
</protein>